<dbReference type="EMBL" id="KV904706">
    <property type="protein sequence ID" value="OON15439.1"/>
    <property type="molecule type" value="Genomic_DNA"/>
</dbReference>
<evidence type="ECO:0000256" key="4">
    <source>
        <dbReference type="ARBA" id="ARBA00022759"/>
    </source>
</evidence>
<dbReference type="GO" id="GO:0004519">
    <property type="term" value="F:endonuclease activity"/>
    <property type="evidence" value="ECO:0007669"/>
    <property type="project" value="UniProtKB-KW"/>
</dbReference>
<dbReference type="AlphaFoldDB" id="A0A1S8WLW8"/>
<dbReference type="InterPro" id="IPR036397">
    <property type="entry name" value="RNaseH_sf"/>
</dbReference>
<dbReference type="Gene3D" id="1.10.340.70">
    <property type="match status" value="1"/>
</dbReference>
<evidence type="ECO:0000313" key="8">
    <source>
        <dbReference type="EMBL" id="OON15439.1"/>
    </source>
</evidence>
<name>A0A1S8WLW8_OPIVI</name>
<keyword evidence="4" id="KW-0255">Endonuclease</keyword>
<dbReference type="InterPro" id="IPR041373">
    <property type="entry name" value="RT_RNaseH"/>
</dbReference>
<dbReference type="PANTHER" id="PTHR37984">
    <property type="entry name" value="PROTEIN CBG26694"/>
    <property type="match status" value="1"/>
</dbReference>
<evidence type="ECO:0000256" key="5">
    <source>
        <dbReference type="ARBA" id="ARBA00022801"/>
    </source>
</evidence>
<keyword evidence="5" id="KW-0378">Hydrolase</keyword>
<dbReference type="Pfam" id="PF17917">
    <property type="entry name" value="RT_RNaseH"/>
    <property type="match status" value="1"/>
</dbReference>
<sequence length="336" mass="39032">MLALVNFMRQFRHYLIGRKFLVRTDHKSPLWSQNFRDPDGQIVRWQEYLQDIEQKQHGNADALSRRLTRDHGDCPSCSVSYVLPMSLHAPESEEWAAIQSSEPELKLLYQRLFHNQHRPPSDEIVGSSYPTRCLWALWSQLRVTDGVLYYQKGPTYLRRTVVPSSAVETVLKRLHEELGHAGQNKLEESARRRLCWPHMRRDIALFCQSCTERGQVKNRRPSAPAPLQTIKAGFPYELVGVDIIGLLPRLDRGNMHILAMVDHFTKWCEAIPIPKLDAWTVAKTLFPEWIARWGVPYRIHTDQGSNFESLLFKELCHILNIKKTRTTVYHLEGNGM</sequence>
<dbReference type="InterPro" id="IPR050951">
    <property type="entry name" value="Retrovirus_Pol_polyprotein"/>
</dbReference>
<dbReference type="InterPro" id="IPR001584">
    <property type="entry name" value="Integrase_cat-core"/>
</dbReference>
<dbReference type="GO" id="GO:0003964">
    <property type="term" value="F:RNA-directed DNA polymerase activity"/>
    <property type="evidence" value="ECO:0007669"/>
    <property type="project" value="UniProtKB-KW"/>
</dbReference>
<proteinExistence type="predicted"/>
<dbReference type="GO" id="GO:0003676">
    <property type="term" value="F:nucleic acid binding"/>
    <property type="evidence" value="ECO:0007669"/>
    <property type="project" value="InterPro"/>
</dbReference>
<dbReference type="FunFam" id="1.10.340.70:FF:000001">
    <property type="entry name" value="Retrovirus-related Pol polyprotein from transposon gypsy-like Protein"/>
    <property type="match status" value="1"/>
</dbReference>
<dbReference type="Proteomes" id="UP000243686">
    <property type="component" value="Unassembled WGS sequence"/>
</dbReference>
<evidence type="ECO:0000256" key="6">
    <source>
        <dbReference type="ARBA" id="ARBA00022918"/>
    </source>
</evidence>
<protein>
    <recommendedName>
        <fullName evidence="7">Integrase catalytic domain-containing protein</fullName>
    </recommendedName>
</protein>
<accession>A0A1S8WLW8</accession>
<evidence type="ECO:0000259" key="7">
    <source>
        <dbReference type="PROSITE" id="PS50994"/>
    </source>
</evidence>
<dbReference type="Pfam" id="PF17921">
    <property type="entry name" value="Integrase_H2C2"/>
    <property type="match status" value="1"/>
</dbReference>
<gene>
    <name evidence="8" type="ORF">X801_08758</name>
</gene>
<evidence type="ECO:0000313" key="9">
    <source>
        <dbReference type="Proteomes" id="UP000243686"/>
    </source>
</evidence>
<dbReference type="InterPro" id="IPR041588">
    <property type="entry name" value="Integrase_H2C2"/>
</dbReference>
<keyword evidence="2" id="KW-0548">Nucleotidyltransferase</keyword>
<reference evidence="8 9" key="1">
    <citation type="submission" date="2015-03" db="EMBL/GenBank/DDBJ databases">
        <title>Draft genome of the nematode, Opisthorchis viverrini.</title>
        <authorList>
            <person name="Mitreva M."/>
        </authorList>
    </citation>
    <scope>NUCLEOTIDE SEQUENCE [LARGE SCALE GENOMIC DNA]</scope>
    <source>
        <strain evidence="8">Khon Kaen</strain>
    </source>
</reference>
<keyword evidence="6" id="KW-0695">RNA-directed DNA polymerase</keyword>
<keyword evidence="9" id="KW-1185">Reference proteome</keyword>
<dbReference type="GO" id="GO:0016787">
    <property type="term" value="F:hydrolase activity"/>
    <property type="evidence" value="ECO:0007669"/>
    <property type="project" value="UniProtKB-KW"/>
</dbReference>
<dbReference type="SUPFAM" id="SSF56672">
    <property type="entry name" value="DNA/RNA polymerases"/>
    <property type="match status" value="1"/>
</dbReference>
<evidence type="ECO:0000256" key="2">
    <source>
        <dbReference type="ARBA" id="ARBA00022695"/>
    </source>
</evidence>
<organism evidence="8 9">
    <name type="scientific">Opisthorchis viverrini</name>
    <name type="common">Southeast Asian liver fluke</name>
    <dbReference type="NCBI Taxonomy" id="6198"/>
    <lineage>
        <taxon>Eukaryota</taxon>
        <taxon>Metazoa</taxon>
        <taxon>Spiralia</taxon>
        <taxon>Lophotrochozoa</taxon>
        <taxon>Platyhelminthes</taxon>
        <taxon>Trematoda</taxon>
        <taxon>Digenea</taxon>
        <taxon>Opisthorchiida</taxon>
        <taxon>Opisthorchiata</taxon>
        <taxon>Opisthorchiidae</taxon>
        <taxon>Opisthorchis</taxon>
    </lineage>
</organism>
<dbReference type="PANTHER" id="PTHR37984:SF15">
    <property type="entry name" value="INTEGRASE CATALYTIC DOMAIN-CONTAINING PROTEIN"/>
    <property type="match status" value="1"/>
</dbReference>
<feature type="non-terminal residue" evidence="8">
    <location>
        <position position="336"/>
    </location>
</feature>
<dbReference type="GO" id="GO:0015074">
    <property type="term" value="P:DNA integration"/>
    <property type="evidence" value="ECO:0007669"/>
    <property type="project" value="InterPro"/>
</dbReference>
<keyword evidence="3" id="KW-0540">Nuclease</keyword>
<dbReference type="InterPro" id="IPR043502">
    <property type="entry name" value="DNA/RNA_pol_sf"/>
</dbReference>
<dbReference type="Gene3D" id="3.30.420.10">
    <property type="entry name" value="Ribonuclease H-like superfamily/Ribonuclease H"/>
    <property type="match status" value="1"/>
</dbReference>
<dbReference type="InterPro" id="IPR012337">
    <property type="entry name" value="RNaseH-like_sf"/>
</dbReference>
<dbReference type="SUPFAM" id="SSF53098">
    <property type="entry name" value="Ribonuclease H-like"/>
    <property type="match status" value="1"/>
</dbReference>
<dbReference type="PROSITE" id="PS50994">
    <property type="entry name" value="INTEGRASE"/>
    <property type="match status" value="1"/>
</dbReference>
<feature type="domain" description="Integrase catalytic" evidence="7">
    <location>
        <begin position="231"/>
        <end position="336"/>
    </location>
</feature>
<keyword evidence="1" id="KW-0808">Transferase</keyword>
<evidence type="ECO:0000256" key="3">
    <source>
        <dbReference type="ARBA" id="ARBA00022722"/>
    </source>
</evidence>
<evidence type="ECO:0000256" key="1">
    <source>
        <dbReference type="ARBA" id="ARBA00022679"/>
    </source>
</evidence>
<dbReference type="Pfam" id="PF00665">
    <property type="entry name" value="rve"/>
    <property type="match status" value="1"/>
</dbReference>